<proteinExistence type="predicted"/>
<reference evidence="1" key="1">
    <citation type="submission" date="2020-12" db="EMBL/GenBank/DDBJ databases">
        <authorList>
            <person name="Hahn C.J."/>
            <person name="Laso-Perez R."/>
            <person name="Vulcano F."/>
            <person name="Vaziourakis K.-M."/>
            <person name="Stokke R."/>
            <person name="Steen I.H."/>
            <person name="Teske A."/>
            <person name="Boetius A."/>
            <person name="Liebeke M."/>
            <person name="Amann R."/>
            <person name="Knittel K."/>
        </authorList>
    </citation>
    <scope>NUCLEOTIDE SEQUENCE</scope>
    <source>
        <strain evidence="1">Gfbio:c6db26ca-90af-429b-aeed-0e3e8aed0b5e:GoM-Arc1_AMV-AAA_792_C10</strain>
    </source>
</reference>
<dbReference type="SUPFAM" id="SSF46689">
    <property type="entry name" value="Homeodomain-like"/>
    <property type="match status" value="1"/>
</dbReference>
<dbReference type="AlphaFoldDB" id="A0A812A250"/>
<protein>
    <recommendedName>
        <fullName evidence="3">Antitoxin</fullName>
    </recommendedName>
</protein>
<dbReference type="InterPro" id="IPR009057">
    <property type="entry name" value="Homeodomain-like_sf"/>
</dbReference>
<sequence>MMYQKVLDMKTRIVSDHRICGGEPCIKGTRIPVYVILSHLAAGDDYDTILKNFPALKAEDIVACLEYAAYLATEKAVYA</sequence>
<evidence type="ECO:0000313" key="1">
    <source>
        <dbReference type="EMBL" id="CAD7766663.1"/>
    </source>
</evidence>
<evidence type="ECO:0008006" key="3">
    <source>
        <dbReference type="Google" id="ProtNLM"/>
    </source>
</evidence>
<accession>A0A812A250</accession>
<dbReference type="InterPro" id="IPR036388">
    <property type="entry name" value="WH-like_DNA-bd_sf"/>
</dbReference>
<name>A0A812A250_9EURY</name>
<dbReference type="InterPro" id="IPR007367">
    <property type="entry name" value="DUF433"/>
</dbReference>
<dbReference type="Gene3D" id="1.10.10.10">
    <property type="entry name" value="Winged helix-like DNA-binding domain superfamily/Winged helix DNA-binding domain"/>
    <property type="match status" value="1"/>
</dbReference>
<dbReference type="EMBL" id="CAJHZY010000004">
    <property type="protein sequence ID" value="CAD7766663.1"/>
    <property type="molecule type" value="Genomic_DNA"/>
</dbReference>
<dbReference type="PANTHER" id="PTHR34849">
    <property type="entry name" value="SSL5025 PROTEIN"/>
    <property type="match status" value="1"/>
</dbReference>
<dbReference type="Pfam" id="PF04255">
    <property type="entry name" value="DUF433"/>
    <property type="match status" value="1"/>
</dbReference>
<gene>
    <name evidence="1" type="ORF">DNFNHJIP_00061</name>
</gene>
<dbReference type="Proteomes" id="UP000614580">
    <property type="component" value="Unassembled WGS sequence"/>
</dbReference>
<dbReference type="PANTHER" id="PTHR34849:SF3">
    <property type="entry name" value="SSR2962 PROTEIN"/>
    <property type="match status" value="1"/>
</dbReference>
<comment type="caution">
    <text evidence="1">The sequence shown here is derived from an EMBL/GenBank/DDBJ whole genome shotgun (WGS) entry which is preliminary data.</text>
</comment>
<organism evidence="1 2">
    <name type="scientific">Candidatus Argoarchaeum ethanivorans</name>
    <dbReference type="NCBI Taxonomy" id="2608793"/>
    <lineage>
        <taxon>Archaea</taxon>
        <taxon>Methanobacteriati</taxon>
        <taxon>Methanobacteriota</taxon>
        <taxon>Stenosarchaea group</taxon>
        <taxon>Methanomicrobia</taxon>
        <taxon>Methanosarcinales</taxon>
        <taxon>Methanosarcinales incertae sedis</taxon>
        <taxon>GOM Arc I cluster</taxon>
        <taxon>Candidatus Argoarchaeum</taxon>
    </lineage>
</organism>
<evidence type="ECO:0000313" key="2">
    <source>
        <dbReference type="Proteomes" id="UP000614580"/>
    </source>
</evidence>